<reference evidence="2" key="1">
    <citation type="submission" date="2024-06" db="UniProtKB">
        <authorList>
            <consortium name="Ensembl"/>
        </authorList>
    </citation>
    <scope>IDENTIFICATION</scope>
</reference>
<evidence type="ECO:0000256" key="1">
    <source>
        <dbReference type="SAM" id="MobiDB-lite"/>
    </source>
</evidence>
<dbReference type="InParanoid" id="M3YCR7"/>
<name>M3YCR7_MUSPF</name>
<dbReference type="HOGENOM" id="CLU_2319591_0_0_1"/>
<dbReference type="Ensembl" id="ENSMPUT00000009277.1">
    <property type="protein sequence ID" value="ENSMPUP00000009124.1"/>
    <property type="gene ID" value="ENSMPUG00000009201.1"/>
</dbReference>
<evidence type="ECO:0000313" key="2">
    <source>
        <dbReference type="Ensembl" id="ENSMPUP00000009124.1"/>
    </source>
</evidence>
<feature type="compositionally biased region" description="Basic and acidic residues" evidence="1">
    <location>
        <begin position="63"/>
        <end position="76"/>
    </location>
</feature>
<feature type="region of interest" description="Disordered" evidence="1">
    <location>
        <begin position="1"/>
        <end position="79"/>
    </location>
</feature>
<dbReference type="EMBL" id="AEYP01035263">
    <property type="status" value="NOT_ANNOTATED_CDS"/>
    <property type="molecule type" value="Genomic_DNA"/>
</dbReference>
<feature type="compositionally biased region" description="Pro residues" evidence="1">
    <location>
        <begin position="40"/>
        <end position="58"/>
    </location>
</feature>
<dbReference type="AlphaFoldDB" id="M3YCR7"/>
<proteinExistence type="predicted"/>
<feature type="compositionally biased region" description="Low complexity" evidence="1">
    <location>
        <begin position="27"/>
        <end position="39"/>
    </location>
</feature>
<accession>M3YCR7</accession>
<organism evidence="2">
    <name type="scientific">Mustela putorius furo</name>
    <name type="common">European domestic ferret</name>
    <name type="synonym">Mustela furo</name>
    <dbReference type="NCBI Taxonomy" id="9669"/>
    <lineage>
        <taxon>Eukaryota</taxon>
        <taxon>Metazoa</taxon>
        <taxon>Chordata</taxon>
        <taxon>Craniata</taxon>
        <taxon>Vertebrata</taxon>
        <taxon>Euteleostomi</taxon>
        <taxon>Mammalia</taxon>
        <taxon>Eutheria</taxon>
        <taxon>Laurasiatheria</taxon>
        <taxon>Carnivora</taxon>
        <taxon>Caniformia</taxon>
        <taxon>Musteloidea</taxon>
        <taxon>Mustelidae</taxon>
        <taxon>Mustelinae</taxon>
        <taxon>Mustela</taxon>
    </lineage>
</organism>
<protein>
    <submittedName>
        <fullName evidence="2">Uncharacterized protein</fullName>
    </submittedName>
</protein>
<sequence>MTEAAAGPRGVVGVVVGRTRRKRLRSRVSVPSEASSPLVRPGPTPRRPRPQEAPPRSPSSPRRGGEKGHQSRREPLEGLVILTLSQVTSPIGFTNPTPV</sequence>